<keyword evidence="1" id="KW-0732">Signal</keyword>
<protein>
    <submittedName>
        <fullName evidence="3">Uncharacterized protein</fullName>
    </submittedName>
</protein>
<evidence type="ECO:0000313" key="2">
    <source>
        <dbReference type="Proteomes" id="UP000887575"/>
    </source>
</evidence>
<proteinExistence type="predicted"/>
<dbReference type="Proteomes" id="UP000887575">
    <property type="component" value="Unassembled WGS sequence"/>
</dbReference>
<keyword evidence="2" id="KW-1185">Reference proteome</keyword>
<reference evidence="3" key="1">
    <citation type="submission" date="2024-02" db="UniProtKB">
        <authorList>
            <consortium name="WormBaseParasite"/>
        </authorList>
    </citation>
    <scope>IDENTIFICATION</scope>
</reference>
<feature type="signal peptide" evidence="1">
    <location>
        <begin position="1"/>
        <end position="15"/>
    </location>
</feature>
<feature type="chain" id="PRO_5042094485" evidence="1">
    <location>
        <begin position="16"/>
        <end position="122"/>
    </location>
</feature>
<organism evidence="2 3">
    <name type="scientific">Mesorhabditis belari</name>
    <dbReference type="NCBI Taxonomy" id="2138241"/>
    <lineage>
        <taxon>Eukaryota</taxon>
        <taxon>Metazoa</taxon>
        <taxon>Ecdysozoa</taxon>
        <taxon>Nematoda</taxon>
        <taxon>Chromadorea</taxon>
        <taxon>Rhabditida</taxon>
        <taxon>Rhabditina</taxon>
        <taxon>Rhabditomorpha</taxon>
        <taxon>Rhabditoidea</taxon>
        <taxon>Rhabditidae</taxon>
        <taxon>Mesorhabditinae</taxon>
        <taxon>Mesorhabditis</taxon>
    </lineage>
</organism>
<evidence type="ECO:0000256" key="1">
    <source>
        <dbReference type="SAM" id="SignalP"/>
    </source>
</evidence>
<accession>A0AAF3EWE2</accession>
<dbReference type="WBParaSite" id="MBELARI_LOCUS18441">
    <property type="protein sequence ID" value="MBELARI_LOCUS18441"/>
    <property type="gene ID" value="MBELARI_LOCUS18441"/>
</dbReference>
<sequence length="122" mass="13183">MNLLFCLVLVGSTVALQCYQGNNVNLAYVFASTDCGGSQYMTCMKNIDYVAGTQTKSCSPMNCTLNGQQNAPANCNNISQSIDQNQISCCCYGDSCNGISHRFGIENFLLILAVFFVSLAVF</sequence>
<name>A0AAF3EWE2_9BILA</name>
<dbReference type="AlphaFoldDB" id="A0AAF3EWE2"/>
<evidence type="ECO:0000313" key="3">
    <source>
        <dbReference type="WBParaSite" id="MBELARI_LOCUS18441"/>
    </source>
</evidence>